<feature type="compositionally biased region" description="Basic and acidic residues" evidence="1">
    <location>
        <begin position="137"/>
        <end position="155"/>
    </location>
</feature>
<dbReference type="EMBL" id="JBANAX010000285">
    <property type="protein sequence ID" value="KAL1215417.1"/>
    <property type="molecule type" value="Genomic_DNA"/>
</dbReference>
<organism evidence="2 3">
    <name type="scientific">Cardamine amara subsp. amara</name>
    <dbReference type="NCBI Taxonomy" id="228776"/>
    <lineage>
        <taxon>Eukaryota</taxon>
        <taxon>Viridiplantae</taxon>
        <taxon>Streptophyta</taxon>
        <taxon>Embryophyta</taxon>
        <taxon>Tracheophyta</taxon>
        <taxon>Spermatophyta</taxon>
        <taxon>Magnoliopsida</taxon>
        <taxon>eudicotyledons</taxon>
        <taxon>Gunneridae</taxon>
        <taxon>Pentapetalae</taxon>
        <taxon>rosids</taxon>
        <taxon>malvids</taxon>
        <taxon>Brassicales</taxon>
        <taxon>Brassicaceae</taxon>
        <taxon>Cardamineae</taxon>
        <taxon>Cardamine</taxon>
    </lineage>
</organism>
<feature type="region of interest" description="Disordered" evidence="1">
    <location>
        <begin position="376"/>
        <end position="452"/>
    </location>
</feature>
<evidence type="ECO:0000256" key="1">
    <source>
        <dbReference type="SAM" id="MobiDB-lite"/>
    </source>
</evidence>
<feature type="compositionally biased region" description="Polar residues" evidence="1">
    <location>
        <begin position="376"/>
        <end position="407"/>
    </location>
</feature>
<proteinExistence type="predicted"/>
<dbReference type="Proteomes" id="UP001558713">
    <property type="component" value="Unassembled WGS sequence"/>
</dbReference>
<accession>A0ABD1B901</accession>
<feature type="compositionally biased region" description="Polar residues" evidence="1">
    <location>
        <begin position="122"/>
        <end position="136"/>
    </location>
</feature>
<keyword evidence="3" id="KW-1185">Reference proteome</keyword>
<protein>
    <submittedName>
        <fullName evidence="2">Uncharacterized protein</fullName>
    </submittedName>
</protein>
<sequence length="521" mass="56734">MMDNNEQFVYNEVDYKTPKQSPQSNQTWPMDKIQQSRFQQKMSSLLSPVTPKRNCYSNNARSLLLQCLRDAKSDPLPRRRVPVTCSDEGILMDGVLVTSATAKKVSDSPSFSLGRAARSSIFRSQNKNTEFSSPRSESAHKQETTRSQKSSDGKGEMLASSPCTPKVANPSKLQASAEPFILTSRQASPFQHKQLPHDHYNPQFPNSLHLKPYPYFHRPRPLLYVYQRPLLLPLLPHGTDPYELNCLNDFPSLSGNQTPIRRNNRRNSLPTTPSSSQPNTTTTEPPVHTPISTTPTASVSTSTTTVTHSSSPVQTPISTTPTAIVSTSTTTTTHGSSPVQTPISTTTANISTGTTTTVHGSSPSVAGLDIVTRTPDLSSASDGLDDTMTQKPQDLSSASDGLETATQKPEDLSSASDGLEAVTPKPEDLSSAADGLEAVTPKPEDLSSSAGVGLQTMPINREWSPSDDGYPTFTQDQTDFMEAENRVFPDNVFGSYKYKKRMSAFKLAEAGLYIVEEKTSP</sequence>
<dbReference type="AlphaFoldDB" id="A0ABD1B901"/>
<feature type="compositionally biased region" description="Low complexity" evidence="1">
    <location>
        <begin position="268"/>
        <end position="348"/>
    </location>
</feature>
<name>A0ABD1B901_CARAN</name>
<feature type="region of interest" description="Disordered" evidence="1">
    <location>
        <begin position="122"/>
        <end position="170"/>
    </location>
</feature>
<evidence type="ECO:0000313" key="3">
    <source>
        <dbReference type="Proteomes" id="UP001558713"/>
    </source>
</evidence>
<evidence type="ECO:0000313" key="2">
    <source>
        <dbReference type="EMBL" id="KAL1215417.1"/>
    </source>
</evidence>
<gene>
    <name evidence="2" type="ORF">V5N11_021845</name>
</gene>
<reference evidence="2 3" key="1">
    <citation type="submission" date="2024-04" db="EMBL/GenBank/DDBJ databases">
        <title>Genome assembly C_amara_ONT_v2.</title>
        <authorList>
            <person name="Yant L."/>
            <person name="Moore C."/>
            <person name="Slenker M."/>
        </authorList>
    </citation>
    <scope>NUCLEOTIDE SEQUENCE [LARGE SCALE GENOMIC DNA]</scope>
    <source>
        <tissue evidence="2">Leaf</tissue>
    </source>
</reference>
<comment type="caution">
    <text evidence="2">The sequence shown here is derived from an EMBL/GenBank/DDBJ whole genome shotgun (WGS) entry which is preliminary data.</text>
</comment>
<feature type="region of interest" description="Disordered" evidence="1">
    <location>
        <begin position="253"/>
        <end position="348"/>
    </location>
</feature>